<dbReference type="InterPro" id="IPR041375">
    <property type="entry name" value="VapC45_PIN-like"/>
</dbReference>
<dbReference type="AlphaFoldDB" id="A0A2T1DXX9"/>
<evidence type="ECO:0000259" key="1">
    <source>
        <dbReference type="Pfam" id="PF18478"/>
    </source>
</evidence>
<evidence type="ECO:0000313" key="2">
    <source>
        <dbReference type="EMBL" id="PSB25358.1"/>
    </source>
</evidence>
<accession>A0A2T1DXX9</accession>
<dbReference type="OrthoDB" id="462742at2"/>
<feature type="domain" description="VapC45 PIN like" evidence="1">
    <location>
        <begin position="7"/>
        <end position="85"/>
    </location>
</feature>
<dbReference type="Pfam" id="PF18478">
    <property type="entry name" value="PIN_10"/>
    <property type="match status" value="1"/>
</dbReference>
<dbReference type="RefSeq" id="WP_106259168.1">
    <property type="nucleotide sequence ID" value="NZ_CAWNSW010000164.1"/>
</dbReference>
<gene>
    <name evidence="2" type="ORF">C7B82_23810</name>
</gene>
<protein>
    <recommendedName>
        <fullName evidence="1">VapC45 PIN like domain-containing protein</fullName>
    </recommendedName>
</protein>
<proteinExistence type="predicted"/>
<name>A0A2T1DXX9_9CYAN</name>
<keyword evidence="3" id="KW-1185">Reference proteome</keyword>
<comment type="caution">
    <text evidence="2">The sequence shown here is derived from an EMBL/GenBank/DDBJ whole genome shotgun (WGS) entry which is preliminary data.</text>
</comment>
<dbReference type="Proteomes" id="UP000239576">
    <property type="component" value="Unassembled WGS sequence"/>
</dbReference>
<dbReference type="EMBL" id="PVWK01000126">
    <property type="protein sequence ID" value="PSB25358.1"/>
    <property type="molecule type" value="Genomic_DNA"/>
</dbReference>
<evidence type="ECO:0000313" key="3">
    <source>
        <dbReference type="Proteomes" id="UP000239576"/>
    </source>
</evidence>
<reference evidence="3" key="1">
    <citation type="submission" date="2018-02" db="EMBL/GenBank/DDBJ databases">
        <authorList>
            <person name="Moore K."/>
            <person name="Momper L."/>
        </authorList>
    </citation>
    <scope>NUCLEOTIDE SEQUENCE [LARGE SCALE GENOMIC DNA]</scope>
    <source>
        <strain evidence="3">ULC18</strain>
    </source>
</reference>
<organism evidence="2 3">
    <name type="scientific">Stenomitos frigidus ULC18</name>
    <dbReference type="NCBI Taxonomy" id="2107698"/>
    <lineage>
        <taxon>Bacteria</taxon>
        <taxon>Bacillati</taxon>
        <taxon>Cyanobacteriota</taxon>
        <taxon>Cyanophyceae</taxon>
        <taxon>Leptolyngbyales</taxon>
        <taxon>Leptolyngbyaceae</taxon>
        <taxon>Stenomitos</taxon>
    </lineage>
</organism>
<reference evidence="2 3" key="2">
    <citation type="submission" date="2018-03" db="EMBL/GenBank/DDBJ databases">
        <title>The ancient ancestry and fast evolution of plastids.</title>
        <authorList>
            <person name="Moore K.R."/>
            <person name="Magnabosco C."/>
            <person name="Momper L."/>
            <person name="Gold D.A."/>
            <person name="Bosak T."/>
            <person name="Fournier G.P."/>
        </authorList>
    </citation>
    <scope>NUCLEOTIDE SEQUENCE [LARGE SCALE GENOMIC DNA]</scope>
    <source>
        <strain evidence="2 3">ULC18</strain>
    </source>
</reference>
<sequence length="146" mass="16302">MTSADRPIFFIDWCLGKSVANALIEAGAQVEHHGNHFAQNTPDLEWLQVMGDRGWVALTKDEVIGTNALELKVIARAGARVFILVSGNLTRQHMADLFVEVLPKLEKFTQGNQAPFITKIYKDGRVELWRNRTQLLKLLKGDGSSS</sequence>